<reference evidence="1" key="1">
    <citation type="submission" date="2024-02" db="EMBL/GenBank/DDBJ databases">
        <title>Metagenome Assembled Genome of Zalaria obscura JY119.</title>
        <authorList>
            <person name="Vighnesh L."/>
            <person name="Jagadeeshwari U."/>
            <person name="Venkata Ramana C."/>
            <person name="Sasikala C."/>
        </authorList>
    </citation>
    <scope>NUCLEOTIDE SEQUENCE</scope>
    <source>
        <strain evidence="1">JY119</strain>
    </source>
</reference>
<dbReference type="EMBL" id="JAMKPW020000033">
    <property type="protein sequence ID" value="KAK8202090.1"/>
    <property type="molecule type" value="Genomic_DNA"/>
</dbReference>
<sequence>MASFDIPDGGATAVAILLCILTGVSHLIHIYLAYVKVQGLCARDRLLEATRILATAQGQSGQPDLEMQVIVGPTSETNSTNPPDGDA</sequence>
<gene>
    <name evidence="1" type="ORF">M8818_005616</name>
</gene>
<proteinExistence type="predicted"/>
<organism evidence="1 2">
    <name type="scientific">Zalaria obscura</name>
    <dbReference type="NCBI Taxonomy" id="2024903"/>
    <lineage>
        <taxon>Eukaryota</taxon>
        <taxon>Fungi</taxon>
        <taxon>Dikarya</taxon>
        <taxon>Ascomycota</taxon>
        <taxon>Pezizomycotina</taxon>
        <taxon>Dothideomycetes</taxon>
        <taxon>Dothideomycetidae</taxon>
        <taxon>Dothideales</taxon>
        <taxon>Zalariaceae</taxon>
        <taxon>Zalaria</taxon>
    </lineage>
</organism>
<comment type="caution">
    <text evidence="1">The sequence shown here is derived from an EMBL/GenBank/DDBJ whole genome shotgun (WGS) entry which is preliminary data.</text>
</comment>
<name>A0ACC3SBJ9_9PEZI</name>
<accession>A0ACC3SBJ9</accession>
<evidence type="ECO:0000313" key="2">
    <source>
        <dbReference type="Proteomes" id="UP001320706"/>
    </source>
</evidence>
<evidence type="ECO:0000313" key="1">
    <source>
        <dbReference type="EMBL" id="KAK8202090.1"/>
    </source>
</evidence>
<dbReference type="Proteomes" id="UP001320706">
    <property type="component" value="Unassembled WGS sequence"/>
</dbReference>
<keyword evidence="2" id="KW-1185">Reference proteome</keyword>
<protein>
    <submittedName>
        <fullName evidence="1">Uncharacterized protein</fullName>
    </submittedName>
</protein>